<sequence length="82" mass="9395">MMHMMGNGGGFGFGWMPLFMLIYLIVLVVIAVLLIRYFTGGTKRGKSAIDLLNEQLARGEISEEDYDRLKAKILDSERRDRR</sequence>
<protein>
    <recommendedName>
        <fullName evidence="2">SHOCT domain-containing protein</fullName>
    </recommendedName>
</protein>
<evidence type="ECO:0000313" key="3">
    <source>
        <dbReference type="EMBL" id="AOM84343.1"/>
    </source>
</evidence>
<dbReference type="EMBL" id="CP012502">
    <property type="protein sequence ID" value="AOM84343.1"/>
    <property type="molecule type" value="Genomic_DNA"/>
</dbReference>
<dbReference type="STRING" id="632773.BBEV_3025"/>
<gene>
    <name evidence="3" type="ORF">BBEV_3025</name>
</gene>
<dbReference type="AlphaFoldDB" id="A0A1D7QZA9"/>
<accession>A0A1D7QZA9</accession>
<keyword evidence="4" id="KW-1185">Reference proteome</keyword>
<dbReference type="KEGG" id="bbev:BBEV_3025"/>
<dbReference type="InterPro" id="IPR018649">
    <property type="entry name" value="SHOCT"/>
</dbReference>
<dbReference type="Pfam" id="PF09851">
    <property type="entry name" value="SHOCT"/>
    <property type="match status" value="1"/>
</dbReference>
<proteinExistence type="predicted"/>
<keyword evidence="1" id="KW-1133">Transmembrane helix</keyword>
<organism evidence="3 4">
    <name type="scientific">Salisediminibacterium beveridgei</name>
    <dbReference type="NCBI Taxonomy" id="632773"/>
    <lineage>
        <taxon>Bacteria</taxon>
        <taxon>Bacillati</taxon>
        <taxon>Bacillota</taxon>
        <taxon>Bacilli</taxon>
        <taxon>Bacillales</taxon>
        <taxon>Bacillaceae</taxon>
        <taxon>Salisediminibacterium</taxon>
    </lineage>
</organism>
<evidence type="ECO:0000256" key="1">
    <source>
        <dbReference type="SAM" id="Phobius"/>
    </source>
</evidence>
<feature type="transmembrane region" description="Helical" evidence="1">
    <location>
        <begin position="12"/>
        <end position="38"/>
    </location>
</feature>
<name>A0A1D7QZA9_9BACI</name>
<reference evidence="3 4" key="1">
    <citation type="submission" date="2015-08" db="EMBL/GenBank/DDBJ databases">
        <title>The complete genome sequence of Bacillus beveridgei MLTeJB.</title>
        <authorList>
            <person name="Hanson T.E."/>
            <person name="Mesa C."/>
            <person name="Basesman S.M."/>
            <person name="Oremland R.S."/>
        </authorList>
    </citation>
    <scope>NUCLEOTIDE SEQUENCE [LARGE SCALE GENOMIC DNA]</scope>
    <source>
        <strain evidence="3 4">MLTeJB</strain>
    </source>
</reference>
<feature type="domain" description="SHOCT" evidence="2">
    <location>
        <begin position="48"/>
        <end position="74"/>
    </location>
</feature>
<keyword evidence="1" id="KW-0812">Transmembrane</keyword>
<evidence type="ECO:0000313" key="4">
    <source>
        <dbReference type="Proteomes" id="UP000094463"/>
    </source>
</evidence>
<evidence type="ECO:0000259" key="2">
    <source>
        <dbReference type="Pfam" id="PF09851"/>
    </source>
</evidence>
<keyword evidence="1" id="KW-0472">Membrane</keyword>
<dbReference type="Proteomes" id="UP000094463">
    <property type="component" value="Chromosome"/>
</dbReference>